<keyword evidence="2" id="KW-1133">Transmembrane helix</keyword>
<feature type="region of interest" description="Disordered" evidence="1">
    <location>
        <begin position="369"/>
        <end position="416"/>
    </location>
</feature>
<proteinExistence type="predicted"/>
<feature type="region of interest" description="Disordered" evidence="1">
    <location>
        <begin position="1072"/>
        <end position="1132"/>
    </location>
</feature>
<dbReference type="VEuPathDB" id="ToxoDB:ETH2_1224400"/>
<keyword evidence="2" id="KW-0812">Transmembrane</keyword>
<reference evidence="3" key="1">
    <citation type="submission" date="2013-10" db="EMBL/GenBank/DDBJ databases">
        <title>Genomic analysis of the causative agents of coccidiosis in chickens.</title>
        <authorList>
            <person name="Reid A.J."/>
            <person name="Blake D."/>
            <person name="Billington K."/>
            <person name="Browne H."/>
            <person name="Dunn M."/>
            <person name="Hung S."/>
            <person name="Kawahara F."/>
            <person name="Miranda-Saavedra D."/>
            <person name="Mourier T."/>
            <person name="Nagra H."/>
            <person name="Otto T.D."/>
            <person name="Rawlings N."/>
            <person name="Sanchez A."/>
            <person name="Sanders M."/>
            <person name="Subramaniam C."/>
            <person name="Tay Y."/>
            <person name="Dear P."/>
            <person name="Doerig C."/>
            <person name="Gruber A."/>
            <person name="Parkinson J."/>
            <person name="Shirley M."/>
            <person name="Wan K.L."/>
            <person name="Berriman M."/>
            <person name="Tomley F."/>
            <person name="Pain A."/>
        </authorList>
    </citation>
    <scope>NUCLEOTIDE SEQUENCE [LARGE SCALE GENOMIC DNA]</scope>
    <source>
        <strain evidence="3">Houghton</strain>
    </source>
</reference>
<dbReference type="RefSeq" id="XP_013231210.1">
    <property type="nucleotide sequence ID" value="XM_013375756.1"/>
</dbReference>
<dbReference type="GeneID" id="25253025"/>
<dbReference type="Proteomes" id="UP000030747">
    <property type="component" value="Unassembled WGS sequence"/>
</dbReference>
<evidence type="ECO:0000256" key="1">
    <source>
        <dbReference type="SAM" id="MobiDB-lite"/>
    </source>
</evidence>
<gene>
    <name evidence="3" type="ORF">ETH_00019480</name>
</gene>
<dbReference type="OrthoDB" id="345759at2759"/>
<dbReference type="VEuPathDB" id="ToxoDB:ETH2_1224300"/>
<organism evidence="3 4">
    <name type="scientific">Eimeria tenella</name>
    <name type="common">Coccidian parasite</name>
    <dbReference type="NCBI Taxonomy" id="5802"/>
    <lineage>
        <taxon>Eukaryota</taxon>
        <taxon>Sar</taxon>
        <taxon>Alveolata</taxon>
        <taxon>Apicomplexa</taxon>
        <taxon>Conoidasida</taxon>
        <taxon>Coccidia</taxon>
        <taxon>Eucoccidiorida</taxon>
        <taxon>Eimeriorina</taxon>
        <taxon>Eimeriidae</taxon>
        <taxon>Eimeria</taxon>
    </lineage>
</organism>
<feature type="compositionally biased region" description="Polar residues" evidence="1">
    <location>
        <begin position="1098"/>
        <end position="1132"/>
    </location>
</feature>
<evidence type="ECO:0008006" key="5">
    <source>
        <dbReference type="Google" id="ProtNLM"/>
    </source>
</evidence>
<evidence type="ECO:0000256" key="2">
    <source>
        <dbReference type="SAM" id="Phobius"/>
    </source>
</evidence>
<dbReference type="EMBL" id="HG675163">
    <property type="protein sequence ID" value="CDJ40460.1"/>
    <property type="molecule type" value="Genomic_DNA"/>
</dbReference>
<name>U6KYA4_EIMTE</name>
<feature type="transmembrane region" description="Helical" evidence="2">
    <location>
        <begin position="957"/>
        <end position="983"/>
    </location>
</feature>
<dbReference type="VEuPathDB" id="ToxoDB:ETH_00019480"/>
<feature type="compositionally biased region" description="Polar residues" evidence="1">
    <location>
        <begin position="75"/>
        <end position="84"/>
    </location>
</feature>
<feature type="region of interest" description="Disordered" evidence="1">
    <location>
        <begin position="59"/>
        <end position="98"/>
    </location>
</feature>
<accession>U6KYA4</accession>
<feature type="transmembrane region" description="Helical" evidence="2">
    <location>
        <begin position="932"/>
        <end position="951"/>
    </location>
</feature>
<protein>
    <recommendedName>
        <fullName evidence="5">Transmembrane protein</fullName>
    </recommendedName>
</protein>
<sequence>MAERGSAVAGVPSERLSQLASPQLANRTRQNNALGAAHSAFNDSMSAILRPIERCSSGKKITPRDSLTPPGYAGKSTSKINNAAFNHGSKKQSPEANESKQIAGLFSAFKDPPPTTRRGTRSLKQYFNPDQLSEAFCTKFHVTDPLSGRTEIMTARRPGRASAEVNVADFDAYMLPKERIFSMQKAKDNIDHDILGLMPKPNTELKFSLGTIARQHRMPTLECSGVTLPVGLENLPRVHKDYNPLKYVTLNRHKTFFFRLSSCMMEKGGKDYPRAAVGSGGAGHLRKPESSQESVHCVNYYPQILRRKHASSRNRHLSSFARVFRAALVVALWASPKLADGLSSGSSEETVSSDVPVRADEEFYLTTEVEKASPPLYGSNESSEPQFASGNVVSENVSQGGSDLKDTQQQSANDESLQIGSEDVLTTPVPMTTRGLDEIVPFLLPMQPYAPRFSGINGLTEPSSEPGRSDSSSSISPHVTFSPFAFYGPQSDELQVDNCQHFDAFLVSPLPSSVASKFSDFVKKEEAQADGMPYLHHIHGRPSDDPADGEENPRLVVEGGKVTPLWSEYTEDNPTFSMDEGTITLIRLVAPVKSAYDAVASMMLMPIIDANISYGDGLLLSYKVSGEEGRQADHQHQDGTHRPVAELDVAYKSCFSVGGEAIDPIPVRAELRFGGCEPVVLMWKVICSNGAFMQAGPTGFNISIGPLTPPQNKDAASLMRSTSDLPWDPSLCPSPTVADIRAVISNEGDLVTNAADLQVMYPLLYNFVGSSKREETETEQPVSLVASRPTSHVVLKEALPGSEESVRRLVVQFQCKSEGESIVALDFSFHGYRDIQIFMKKKCAAPASASLRDPSCSSGILSNDGTGCCAASCGTCGGDGCEDREAHQSKVMKELQSNLPLPDENTNQHFSFLLVPLWLIGAGLALIKLIIWCMAAGAILIYVFTVCYGLYALKDPFLVAAAPSATQLFNAVCLIGGHVCYLYKIHSSTVFGGDAFHSYTPFEERAQVKPSKLSNKDNPFRPPVTWRSNDDNGSFIRLTSFKAKPADEPETHPSEGLRPMEFCDMEADGHHVGDGESGIDDNLWEGPQGDFQADSWVDDTTSTFSRLSEQGFPTQQASQHYRNLPSSQYEPF</sequence>
<feature type="compositionally biased region" description="Low complexity" evidence="1">
    <location>
        <begin position="462"/>
        <end position="475"/>
    </location>
</feature>
<reference evidence="3" key="2">
    <citation type="submission" date="2013-10" db="EMBL/GenBank/DDBJ databases">
        <authorList>
            <person name="Aslett M."/>
        </authorList>
    </citation>
    <scope>NUCLEOTIDE SEQUENCE [LARGE SCALE GENOMIC DNA]</scope>
    <source>
        <strain evidence="3">Houghton</strain>
    </source>
</reference>
<evidence type="ECO:0000313" key="3">
    <source>
        <dbReference type="EMBL" id="CDJ40460.1"/>
    </source>
</evidence>
<keyword evidence="4" id="KW-1185">Reference proteome</keyword>
<keyword evidence="2" id="KW-0472">Membrane</keyword>
<evidence type="ECO:0000313" key="4">
    <source>
        <dbReference type="Proteomes" id="UP000030747"/>
    </source>
</evidence>
<dbReference type="AlphaFoldDB" id="U6KYA4"/>
<feature type="compositionally biased region" description="Polar residues" evidence="1">
    <location>
        <begin position="379"/>
        <end position="416"/>
    </location>
</feature>
<feature type="region of interest" description="Disordered" evidence="1">
    <location>
        <begin position="454"/>
        <end position="475"/>
    </location>
</feature>
<dbReference type="OMA" id="YLHHIHG"/>